<sequence length="198" mass="23148">MIPNLRETPDDLLTTEDSEVIWDVSSLPLEPELTDDDGYTSTDSITESALHRYDWRLHQVKTQSFVTNPGVTQYWHYSLDKGTYFIEHQVLNSARPVQWSVFRDPYNFHLKLDDISQVSFARGSKLVLIMYKLPGWKGQVTDPTRDTMAQFKRDRTQRRFLNFLRQERGIKIVEEDEASLEARWNESVQGTLPGYESN</sequence>
<dbReference type="EMBL" id="JAHCVI010000001">
    <property type="protein sequence ID" value="KAG7294424.1"/>
    <property type="molecule type" value="Genomic_DNA"/>
</dbReference>
<accession>A0AAD4I0I8</accession>
<dbReference type="AlphaFoldDB" id="A0AAD4I0I8"/>
<comment type="caution">
    <text evidence="1">The sequence shown here is derived from an EMBL/GenBank/DDBJ whole genome shotgun (WGS) entry which is preliminary data.</text>
</comment>
<evidence type="ECO:0000313" key="2">
    <source>
        <dbReference type="Proteomes" id="UP001197093"/>
    </source>
</evidence>
<protein>
    <submittedName>
        <fullName evidence="1">Uncharacterized protein</fullName>
    </submittedName>
</protein>
<name>A0AAD4I0I8_9PEZI</name>
<keyword evidence="2" id="KW-1185">Reference proteome</keyword>
<reference evidence="1" key="1">
    <citation type="submission" date="2023-02" db="EMBL/GenBank/DDBJ databases">
        <authorList>
            <person name="Palmer J.M."/>
        </authorList>
    </citation>
    <scope>NUCLEOTIDE SEQUENCE</scope>
    <source>
        <strain evidence="1">FW57</strain>
    </source>
</reference>
<dbReference type="Proteomes" id="UP001197093">
    <property type="component" value="Unassembled WGS sequence"/>
</dbReference>
<organism evidence="1 2">
    <name type="scientific">Staphylotrichum longicolle</name>
    <dbReference type="NCBI Taxonomy" id="669026"/>
    <lineage>
        <taxon>Eukaryota</taxon>
        <taxon>Fungi</taxon>
        <taxon>Dikarya</taxon>
        <taxon>Ascomycota</taxon>
        <taxon>Pezizomycotina</taxon>
        <taxon>Sordariomycetes</taxon>
        <taxon>Sordariomycetidae</taxon>
        <taxon>Sordariales</taxon>
        <taxon>Chaetomiaceae</taxon>
        <taxon>Staphylotrichum</taxon>
    </lineage>
</organism>
<proteinExistence type="predicted"/>
<evidence type="ECO:0000313" key="1">
    <source>
        <dbReference type="EMBL" id="KAG7294424.1"/>
    </source>
</evidence>
<gene>
    <name evidence="1" type="ORF">NEMBOFW57_004495</name>
</gene>